<dbReference type="AlphaFoldDB" id="A0A5B0DZJ7"/>
<feature type="signal peptide" evidence="1">
    <location>
        <begin position="1"/>
        <end position="18"/>
    </location>
</feature>
<gene>
    <name evidence="2" type="ORF">FPY71_01310</name>
</gene>
<evidence type="ECO:0008006" key="4">
    <source>
        <dbReference type="Google" id="ProtNLM"/>
    </source>
</evidence>
<keyword evidence="3" id="KW-1185">Reference proteome</keyword>
<dbReference type="OrthoDB" id="7907215at2"/>
<dbReference type="PROSITE" id="PS51257">
    <property type="entry name" value="PROKAR_LIPOPROTEIN"/>
    <property type="match status" value="1"/>
</dbReference>
<feature type="chain" id="PRO_5022947969" description="Lipoprotein" evidence="1">
    <location>
        <begin position="19"/>
        <end position="155"/>
    </location>
</feature>
<sequence>MTRYAWVVIGGCMAGLLAACSTPQTVQPFSDSAHSLQSYDFSRLTPFPRQTPRAEYGAPYELRVDEMESVLVGVSPQLSDPASARLVRLQARQRVQGAVEMCGLAQSANQTGGDARMMLFAGYLTHGADGTAHFSPLTDADMIGKMEFCRSRGLT</sequence>
<evidence type="ECO:0000313" key="2">
    <source>
        <dbReference type="EMBL" id="KAA0971798.1"/>
    </source>
</evidence>
<name>A0A5B0DZJ7_9HYPH</name>
<keyword evidence="1" id="KW-0732">Signal</keyword>
<evidence type="ECO:0000256" key="1">
    <source>
        <dbReference type="SAM" id="SignalP"/>
    </source>
</evidence>
<accession>A0A5B0DZJ7</accession>
<protein>
    <recommendedName>
        <fullName evidence="4">Lipoprotein</fullName>
    </recommendedName>
</protein>
<evidence type="ECO:0000313" key="3">
    <source>
        <dbReference type="Proteomes" id="UP000324738"/>
    </source>
</evidence>
<dbReference type="EMBL" id="VTWH01000001">
    <property type="protein sequence ID" value="KAA0971798.1"/>
    <property type="molecule type" value="Genomic_DNA"/>
</dbReference>
<reference evidence="2 3" key="1">
    <citation type="submission" date="2019-08" db="EMBL/GenBank/DDBJ databases">
        <title>Aureimonas fodiniaquatilis sp. nov., isolated from a coal mine wastewater.</title>
        <authorList>
            <person name="Kim W."/>
        </authorList>
    </citation>
    <scope>NUCLEOTIDE SEQUENCE [LARGE SCALE GENOMIC DNA]</scope>
    <source>
        <strain evidence="2 3">CAU 1482</strain>
    </source>
</reference>
<organism evidence="2 3">
    <name type="scientific">Aureimonas fodinaquatilis</name>
    <dbReference type="NCBI Taxonomy" id="2565783"/>
    <lineage>
        <taxon>Bacteria</taxon>
        <taxon>Pseudomonadati</taxon>
        <taxon>Pseudomonadota</taxon>
        <taxon>Alphaproteobacteria</taxon>
        <taxon>Hyphomicrobiales</taxon>
        <taxon>Aurantimonadaceae</taxon>
        <taxon>Aureimonas</taxon>
    </lineage>
</organism>
<dbReference type="Proteomes" id="UP000324738">
    <property type="component" value="Unassembled WGS sequence"/>
</dbReference>
<proteinExistence type="predicted"/>
<comment type="caution">
    <text evidence="2">The sequence shown here is derived from an EMBL/GenBank/DDBJ whole genome shotgun (WGS) entry which is preliminary data.</text>
</comment>
<dbReference type="RefSeq" id="WP_149296859.1">
    <property type="nucleotide sequence ID" value="NZ_VTWH01000001.1"/>
</dbReference>